<accession>A0A1Z4EPQ4</accession>
<dbReference type="Proteomes" id="UP000217736">
    <property type="component" value="Chromosome"/>
</dbReference>
<dbReference type="GO" id="GO:0016773">
    <property type="term" value="F:phosphotransferase activity, alcohol group as acceptor"/>
    <property type="evidence" value="ECO:0007669"/>
    <property type="project" value="InterPro"/>
</dbReference>
<dbReference type="KEGG" id="mshg:MSG_04888"/>
<dbReference type="Gene3D" id="3.30.200.20">
    <property type="entry name" value="Phosphorylase Kinase, domain 1"/>
    <property type="match status" value="1"/>
</dbReference>
<evidence type="ECO:0000256" key="6">
    <source>
        <dbReference type="ARBA" id="ARBA00023251"/>
    </source>
</evidence>
<evidence type="ECO:0000313" key="9">
    <source>
        <dbReference type="EMBL" id="BAX94994.1"/>
    </source>
</evidence>
<name>A0A1Z4EPQ4_9MYCO</name>
<protein>
    <submittedName>
        <fullName evidence="9">Aminoglycoside phosphotransferase APH(3')</fullName>
    </submittedName>
</protein>
<dbReference type="GO" id="GO:0016301">
    <property type="term" value="F:kinase activity"/>
    <property type="evidence" value="ECO:0007669"/>
    <property type="project" value="UniProtKB-KW"/>
</dbReference>
<sequence>MTFPSSPPPVPPVVDRVAGGRPVRAVWTNELGGVTFRLGAGGPEREFIKVADGSDFTAEAERLRWAAPFVSVPRVLGCGLDADCAWLHTAALPGLSAVHPRWLAAPEVAVRAIGAGLRALHDRLPVRSCPFDWSVAGRVARLSAPARARLGEPPPIERLVVCHGDACAPNTLIGDDGRCCGHVDLGDLGVADRWADLAVATLSLGWNYPGRGWEAEFFAAYGVRPDPARIDYYRRLWQASDPPSAEPAAGAAR</sequence>
<dbReference type="EMBL" id="AP018164">
    <property type="protein sequence ID" value="BAX94994.1"/>
    <property type="molecule type" value="Genomic_DNA"/>
</dbReference>
<keyword evidence="5 7" id="KW-0067">ATP-binding</keyword>
<evidence type="ECO:0000259" key="8">
    <source>
        <dbReference type="Pfam" id="PF01636"/>
    </source>
</evidence>
<dbReference type="OrthoDB" id="3806873at2"/>
<organism evidence="9 10">
    <name type="scientific">Mycobacterium shigaense</name>
    <dbReference type="NCBI Taxonomy" id="722731"/>
    <lineage>
        <taxon>Bacteria</taxon>
        <taxon>Bacillati</taxon>
        <taxon>Actinomycetota</taxon>
        <taxon>Actinomycetes</taxon>
        <taxon>Mycobacteriales</taxon>
        <taxon>Mycobacteriaceae</taxon>
        <taxon>Mycobacterium</taxon>
        <taxon>Mycobacterium simiae complex</taxon>
    </lineage>
</organism>
<dbReference type="PIRSF" id="PIRSF000706">
    <property type="entry name" value="Kanamycin_kin"/>
    <property type="match status" value="1"/>
</dbReference>
<dbReference type="Gene3D" id="3.90.1200.10">
    <property type="match status" value="1"/>
</dbReference>
<keyword evidence="6 7" id="KW-0046">Antibiotic resistance</keyword>
<dbReference type="CDD" id="cd05150">
    <property type="entry name" value="APH"/>
    <property type="match status" value="1"/>
</dbReference>
<dbReference type="RefSeq" id="WP_096444790.1">
    <property type="nucleotide sequence ID" value="NZ_AP018164.1"/>
</dbReference>
<dbReference type="InterPro" id="IPR011009">
    <property type="entry name" value="Kinase-like_dom_sf"/>
</dbReference>
<evidence type="ECO:0000256" key="3">
    <source>
        <dbReference type="ARBA" id="ARBA00022741"/>
    </source>
</evidence>
<evidence type="ECO:0000256" key="7">
    <source>
        <dbReference type="PIRNR" id="PIRNR000706"/>
    </source>
</evidence>
<comment type="similarity">
    <text evidence="1 7">Belongs to the aminoglycoside phosphotransferase family.</text>
</comment>
<evidence type="ECO:0000256" key="4">
    <source>
        <dbReference type="ARBA" id="ARBA00022777"/>
    </source>
</evidence>
<dbReference type="Pfam" id="PF01636">
    <property type="entry name" value="APH"/>
    <property type="match status" value="1"/>
</dbReference>
<dbReference type="GO" id="GO:0005524">
    <property type="term" value="F:ATP binding"/>
    <property type="evidence" value="ECO:0007669"/>
    <property type="project" value="UniProtKB-KW"/>
</dbReference>
<dbReference type="InterPro" id="IPR002575">
    <property type="entry name" value="Aminoglycoside_PTrfase"/>
</dbReference>
<dbReference type="InterPro" id="IPR024165">
    <property type="entry name" value="Kan/Strep_kinase"/>
</dbReference>
<gene>
    <name evidence="9" type="ORF">MSG_04888</name>
</gene>
<dbReference type="AlphaFoldDB" id="A0A1Z4EPQ4"/>
<feature type="domain" description="Aminoglycoside phosphotransferase" evidence="8">
    <location>
        <begin position="36"/>
        <end position="231"/>
    </location>
</feature>
<dbReference type="SUPFAM" id="SSF56112">
    <property type="entry name" value="Protein kinase-like (PK-like)"/>
    <property type="match status" value="1"/>
</dbReference>
<evidence type="ECO:0000256" key="5">
    <source>
        <dbReference type="ARBA" id="ARBA00022840"/>
    </source>
</evidence>
<evidence type="ECO:0000313" key="10">
    <source>
        <dbReference type="Proteomes" id="UP000217736"/>
    </source>
</evidence>
<keyword evidence="4 7" id="KW-0418">Kinase</keyword>
<keyword evidence="3 7" id="KW-0547">Nucleotide-binding</keyword>
<evidence type="ECO:0000256" key="2">
    <source>
        <dbReference type="ARBA" id="ARBA00022679"/>
    </source>
</evidence>
<dbReference type="GO" id="GO:0046677">
    <property type="term" value="P:response to antibiotic"/>
    <property type="evidence" value="ECO:0007669"/>
    <property type="project" value="UniProtKB-KW"/>
</dbReference>
<keyword evidence="10" id="KW-1185">Reference proteome</keyword>
<keyword evidence="2 7" id="KW-0808">Transferase</keyword>
<evidence type="ECO:0000256" key="1">
    <source>
        <dbReference type="ARBA" id="ARBA00006219"/>
    </source>
</evidence>
<proteinExistence type="inferred from homology"/>
<reference evidence="10" key="1">
    <citation type="submission" date="2017-06" db="EMBL/GenBank/DDBJ databases">
        <title>Complete Genome Sequence of Mycobacterium shigaense.</title>
        <authorList>
            <person name="Fukano H."/>
            <person name="Yoshida M."/>
            <person name="Kazumi Y."/>
            <person name="Ogura Y."/>
            <person name="Mitarai S."/>
            <person name="Hayashi T."/>
            <person name="Hoshino Y."/>
        </authorList>
    </citation>
    <scope>NUCLEOTIDE SEQUENCE [LARGE SCALE GENOMIC DNA]</scope>
    <source>
        <strain evidence="10">UN-152</strain>
    </source>
</reference>